<accession>A0ACC3CGY1</accession>
<reference evidence="1" key="1">
    <citation type="submission" date="2019-11" db="EMBL/GenBank/DDBJ databases">
        <title>Nori genome reveals adaptations in red seaweeds to the harsh intertidal environment.</title>
        <authorList>
            <person name="Wang D."/>
            <person name="Mao Y."/>
        </authorList>
    </citation>
    <scope>NUCLEOTIDE SEQUENCE</scope>
    <source>
        <tissue evidence="1">Gametophyte</tissue>
    </source>
</reference>
<evidence type="ECO:0000313" key="2">
    <source>
        <dbReference type="Proteomes" id="UP000798662"/>
    </source>
</evidence>
<protein>
    <submittedName>
        <fullName evidence="1">Uncharacterized protein</fullName>
    </submittedName>
</protein>
<sequence length="291" mass="31958">MLRLLMKKTDTERGASYTARAPRPRRPFQCPTPTHPPPPPPLFYPTYPARTPRPLPLPPPSAPERRHTLQHQPPLFYPPQLFRLGRPRRGEAVGRRRRQRRGSVIPIAGVNAAGRPTSPPPPPSVPRISRSNSPPPRASPLVPPRENPTAPPLHLPPQPTKHRLDIGARGEQRSDHPCPTARCGGVVWQLLARCRRVDGRHGQPRHHRFPIGDRRGGISGGGGGRGGAEEARVRRTGPVRGSPRGTSSPAANASSRVATWQRQPAICAGASRRLPRKYQVKMKNRGGGRGR</sequence>
<gene>
    <name evidence="1" type="ORF">I4F81_011665</name>
</gene>
<organism evidence="1 2">
    <name type="scientific">Pyropia yezoensis</name>
    <name type="common">Susabi-nori</name>
    <name type="synonym">Porphyra yezoensis</name>
    <dbReference type="NCBI Taxonomy" id="2788"/>
    <lineage>
        <taxon>Eukaryota</taxon>
        <taxon>Rhodophyta</taxon>
        <taxon>Bangiophyceae</taxon>
        <taxon>Bangiales</taxon>
        <taxon>Bangiaceae</taxon>
        <taxon>Pyropia</taxon>
    </lineage>
</organism>
<dbReference type="Proteomes" id="UP000798662">
    <property type="component" value="Chromosome 3"/>
</dbReference>
<dbReference type="EMBL" id="CM020620">
    <property type="protein sequence ID" value="KAK1869184.1"/>
    <property type="molecule type" value="Genomic_DNA"/>
</dbReference>
<name>A0ACC3CGY1_PYRYE</name>
<evidence type="ECO:0000313" key="1">
    <source>
        <dbReference type="EMBL" id="KAK1869184.1"/>
    </source>
</evidence>
<comment type="caution">
    <text evidence="1">The sequence shown here is derived from an EMBL/GenBank/DDBJ whole genome shotgun (WGS) entry which is preliminary data.</text>
</comment>
<proteinExistence type="predicted"/>
<keyword evidence="2" id="KW-1185">Reference proteome</keyword>